<sequence length="140" mass="16008">MFAGAINRVDLLKDHANNCRGSGDKPRMCIHIRSCRSFAVETMLYLGTGAVFKGFEWKCDVDGIGQTKAIFSKRSTATFERHTAVLRKCNRAAHKVCKLRLPIYLDNLYMPFEIHKLVATEAEHSAHFYRFPGMNFHEII</sequence>
<evidence type="ECO:0000313" key="1">
    <source>
        <dbReference type="EMBL" id="KAK3581120.1"/>
    </source>
</evidence>
<name>A0AAE0RX32_9BIVA</name>
<reference evidence="1" key="1">
    <citation type="journal article" date="2021" name="Genome Biol. Evol.">
        <title>A High-Quality Reference Genome for a Parasitic Bivalve with Doubly Uniparental Inheritance (Bivalvia: Unionida).</title>
        <authorList>
            <person name="Smith C.H."/>
        </authorList>
    </citation>
    <scope>NUCLEOTIDE SEQUENCE</scope>
    <source>
        <strain evidence="1">CHS0354</strain>
    </source>
</reference>
<keyword evidence="2" id="KW-1185">Reference proteome</keyword>
<evidence type="ECO:0000313" key="2">
    <source>
        <dbReference type="Proteomes" id="UP001195483"/>
    </source>
</evidence>
<proteinExistence type="predicted"/>
<dbReference type="EMBL" id="JAEAOA010001977">
    <property type="protein sequence ID" value="KAK3581120.1"/>
    <property type="molecule type" value="Genomic_DNA"/>
</dbReference>
<gene>
    <name evidence="1" type="ORF">CHS0354_033914</name>
</gene>
<reference evidence="1" key="2">
    <citation type="journal article" date="2021" name="Genome Biol. Evol.">
        <title>Developing a high-quality reference genome for a parasitic bivalve with doubly uniparental inheritance (Bivalvia: Unionida).</title>
        <authorList>
            <person name="Smith C.H."/>
        </authorList>
    </citation>
    <scope>NUCLEOTIDE SEQUENCE</scope>
    <source>
        <strain evidence="1">CHS0354</strain>
        <tissue evidence="1">Mantle</tissue>
    </source>
</reference>
<protein>
    <submittedName>
        <fullName evidence="1">Uncharacterized protein</fullName>
    </submittedName>
</protein>
<dbReference type="Proteomes" id="UP001195483">
    <property type="component" value="Unassembled WGS sequence"/>
</dbReference>
<reference evidence="1" key="3">
    <citation type="submission" date="2023-05" db="EMBL/GenBank/DDBJ databases">
        <authorList>
            <person name="Smith C.H."/>
        </authorList>
    </citation>
    <scope>NUCLEOTIDE SEQUENCE</scope>
    <source>
        <strain evidence="1">CHS0354</strain>
        <tissue evidence="1">Mantle</tissue>
    </source>
</reference>
<dbReference type="AlphaFoldDB" id="A0AAE0RX32"/>
<comment type="caution">
    <text evidence="1">The sequence shown here is derived from an EMBL/GenBank/DDBJ whole genome shotgun (WGS) entry which is preliminary data.</text>
</comment>
<accession>A0AAE0RX32</accession>
<organism evidence="1 2">
    <name type="scientific">Potamilus streckersoni</name>
    <dbReference type="NCBI Taxonomy" id="2493646"/>
    <lineage>
        <taxon>Eukaryota</taxon>
        <taxon>Metazoa</taxon>
        <taxon>Spiralia</taxon>
        <taxon>Lophotrochozoa</taxon>
        <taxon>Mollusca</taxon>
        <taxon>Bivalvia</taxon>
        <taxon>Autobranchia</taxon>
        <taxon>Heteroconchia</taxon>
        <taxon>Palaeoheterodonta</taxon>
        <taxon>Unionida</taxon>
        <taxon>Unionoidea</taxon>
        <taxon>Unionidae</taxon>
        <taxon>Ambleminae</taxon>
        <taxon>Lampsilini</taxon>
        <taxon>Potamilus</taxon>
    </lineage>
</organism>